<dbReference type="EMBL" id="VSWD01000005">
    <property type="protein sequence ID" value="KAK3102437.1"/>
    <property type="molecule type" value="Genomic_DNA"/>
</dbReference>
<accession>A0AA89CAI1</accession>
<proteinExistence type="predicted"/>
<dbReference type="Proteomes" id="UP001186944">
    <property type="component" value="Unassembled WGS sequence"/>
</dbReference>
<keyword evidence="2" id="KW-1185">Reference proteome</keyword>
<evidence type="ECO:0000313" key="2">
    <source>
        <dbReference type="Proteomes" id="UP001186944"/>
    </source>
</evidence>
<evidence type="ECO:0000313" key="1">
    <source>
        <dbReference type="EMBL" id="KAK3102437.1"/>
    </source>
</evidence>
<protein>
    <submittedName>
        <fullName evidence="1">Uncharacterized protein</fullName>
    </submittedName>
</protein>
<gene>
    <name evidence="1" type="ORF">FSP39_011391</name>
</gene>
<organism evidence="1 2">
    <name type="scientific">Pinctada imbricata</name>
    <name type="common">Atlantic pearl-oyster</name>
    <name type="synonym">Pinctada martensii</name>
    <dbReference type="NCBI Taxonomy" id="66713"/>
    <lineage>
        <taxon>Eukaryota</taxon>
        <taxon>Metazoa</taxon>
        <taxon>Spiralia</taxon>
        <taxon>Lophotrochozoa</taxon>
        <taxon>Mollusca</taxon>
        <taxon>Bivalvia</taxon>
        <taxon>Autobranchia</taxon>
        <taxon>Pteriomorphia</taxon>
        <taxon>Pterioida</taxon>
        <taxon>Pterioidea</taxon>
        <taxon>Pteriidae</taxon>
        <taxon>Pinctada</taxon>
    </lineage>
</organism>
<dbReference type="AlphaFoldDB" id="A0AA89CAI1"/>
<name>A0AA89CAI1_PINIB</name>
<comment type="caution">
    <text evidence="1">The sequence shown here is derived from an EMBL/GenBank/DDBJ whole genome shotgun (WGS) entry which is preliminary data.</text>
</comment>
<reference evidence="1" key="1">
    <citation type="submission" date="2019-08" db="EMBL/GenBank/DDBJ databases">
        <title>The improved chromosome-level genome for the pearl oyster Pinctada fucata martensii using PacBio sequencing and Hi-C.</title>
        <authorList>
            <person name="Zheng Z."/>
        </authorList>
    </citation>
    <scope>NUCLEOTIDE SEQUENCE</scope>
    <source>
        <strain evidence="1">ZZ-2019</strain>
        <tissue evidence="1">Adductor muscle</tissue>
    </source>
</reference>
<sequence length="190" mass="22720">MDRYSLSADERKGILLRHLENNDRHHEMEDPFVDDVVNDNKECFVGFPALCYIFSEEKSLCPDRFTFFKNPRYTFSIFLRTFPDKNVYLTMVYALFQGGRIEKRHKNVELIREIASIFRMPTFCSSAIDHVMSYMNKLYLNGHEEDSFYEFQHDFIAECVYISLDSEEIDHLKAYSNRNDILDELIENYR</sequence>